<dbReference type="STRING" id="445709.ABW99_06730"/>
<organism evidence="1 2">
    <name type="scientific">Pandoraea thiooxydans</name>
    <dbReference type="NCBI Taxonomy" id="445709"/>
    <lineage>
        <taxon>Bacteria</taxon>
        <taxon>Pseudomonadati</taxon>
        <taxon>Pseudomonadota</taxon>
        <taxon>Betaproteobacteria</taxon>
        <taxon>Burkholderiales</taxon>
        <taxon>Burkholderiaceae</taxon>
        <taxon>Pandoraea</taxon>
    </lineage>
</organism>
<keyword evidence="2" id="KW-1185">Reference proteome</keyword>
<dbReference type="Pfam" id="PF05962">
    <property type="entry name" value="HutD"/>
    <property type="match status" value="1"/>
</dbReference>
<dbReference type="InterPro" id="IPR011051">
    <property type="entry name" value="RmlC_Cupin_sf"/>
</dbReference>
<dbReference type="InterPro" id="IPR014710">
    <property type="entry name" value="RmlC-like_jellyroll"/>
</dbReference>
<dbReference type="KEGG" id="ptx:ABW99_06730"/>
<dbReference type="RefSeq" id="WP_047213778.1">
    <property type="nucleotide sequence ID" value="NZ_CP011568.3"/>
</dbReference>
<dbReference type="PANTHER" id="PTHR37943:SF1">
    <property type="entry name" value="PROTEIN VES"/>
    <property type="match status" value="1"/>
</dbReference>
<dbReference type="CDD" id="cd20293">
    <property type="entry name" value="cupin_HutD_N"/>
    <property type="match status" value="1"/>
</dbReference>
<dbReference type="Gene3D" id="2.60.120.10">
    <property type="entry name" value="Jelly Rolls"/>
    <property type="match status" value="1"/>
</dbReference>
<name>A0A0G3ELP2_9BURK</name>
<dbReference type="SUPFAM" id="SSF51182">
    <property type="entry name" value="RmlC-like cupins"/>
    <property type="match status" value="1"/>
</dbReference>
<protein>
    <recommendedName>
        <fullName evidence="3">Histidine utilization protein HutD</fullName>
    </recommendedName>
</protein>
<dbReference type="PATRIC" id="fig|445709.3.peg.1440"/>
<evidence type="ECO:0000313" key="1">
    <source>
        <dbReference type="EMBL" id="AKJ67958.1"/>
    </source>
</evidence>
<evidence type="ECO:0008006" key="3">
    <source>
        <dbReference type="Google" id="ProtNLM"/>
    </source>
</evidence>
<accession>A0A0G3ELP2</accession>
<dbReference type="PANTHER" id="PTHR37943">
    <property type="entry name" value="PROTEIN VES"/>
    <property type="match status" value="1"/>
</dbReference>
<dbReference type="OrthoDB" id="9800082at2"/>
<sequence>MPELTVLRVDALPAVPWKNGGGTTRELAVFPAGAGFDDFVWRVSVADVAQSGPFSALPGVDREIVLLEGEGMLLHGENLTHPLVKPFEPHAFAGETPVEATLCGGATRDLNLMTRRGAARGRIAVWRGAQPQAIALESDALLVYCAAGSTTLRLDDGPSWQLRAGDMLHVPAPTAACRVQGGSTDAALVAAVIQLAPAGEEAA</sequence>
<dbReference type="InterPro" id="IPR010282">
    <property type="entry name" value="Uncharacterised_HutD/Ves"/>
</dbReference>
<dbReference type="AlphaFoldDB" id="A0A0G3ELP2"/>
<proteinExistence type="predicted"/>
<dbReference type="Proteomes" id="UP000036700">
    <property type="component" value="Chromosome"/>
</dbReference>
<evidence type="ECO:0000313" key="2">
    <source>
        <dbReference type="Proteomes" id="UP000036700"/>
    </source>
</evidence>
<reference evidence="2" key="1">
    <citation type="submission" date="2015-06" db="EMBL/GenBank/DDBJ databases">
        <authorList>
            <person name="Lim Y.L."/>
            <person name="Ee R."/>
            <person name="Yong D."/>
            <person name="How K.Y."/>
            <person name="Yin W.F."/>
            <person name="Chan K.G."/>
        </authorList>
    </citation>
    <scope>NUCLEOTIDE SEQUENCE [LARGE SCALE GENOMIC DNA]</scope>
    <source>
        <strain evidence="2">DSM 25325</strain>
    </source>
</reference>
<gene>
    <name evidence="1" type="ORF">ABW99_06730</name>
</gene>
<dbReference type="EMBL" id="CP011568">
    <property type="protein sequence ID" value="AKJ67958.1"/>
    <property type="molecule type" value="Genomic_DNA"/>
</dbReference>